<keyword evidence="2" id="KW-1185">Reference proteome</keyword>
<comment type="caution">
    <text evidence="1">The sequence shown here is derived from an EMBL/GenBank/DDBJ whole genome shotgun (WGS) entry which is preliminary data.</text>
</comment>
<dbReference type="EMBL" id="JAVRJZ010000019">
    <property type="protein sequence ID" value="KAK2707225.1"/>
    <property type="molecule type" value="Genomic_DNA"/>
</dbReference>
<evidence type="ECO:0000313" key="2">
    <source>
        <dbReference type="Proteomes" id="UP001187531"/>
    </source>
</evidence>
<protein>
    <submittedName>
        <fullName evidence="1">Uncharacterized protein</fullName>
    </submittedName>
</protein>
<dbReference type="AlphaFoldDB" id="A0AA88HDS9"/>
<gene>
    <name evidence="1" type="ORF">QYM36_015044</name>
</gene>
<reference evidence="1" key="1">
    <citation type="submission" date="2023-07" db="EMBL/GenBank/DDBJ databases">
        <title>Chromosome-level genome assembly of Artemia franciscana.</title>
        <authorList>
            <person name="Jo E."/>
        </authorList>
    </citation>
    <scope>NUCLEOTIDE SEQUENCE</scope>
    <source>
        <tissue evidence="1">Whole body</tissue>
    </source>
</reference>
<organism evidence="1 2">
    <name type="scientific">Artemia franciscana</name>
    <name type="common">Brine shrimp</name>
    <name type="synonym">Artemia sanfranciscana</name>
    <dbReference type="NCBI Taxonomy" id="6661"/>
    <lineage>
        <taxon>Eukaryota</taxon>
        <taxon>Metazoa</taxon>
        <taxon>Ecdysozoa</taxon>
        <taxon>Arthropoda</taxon>
        <taxon>Crustacea</taxon>
        <taxon>Branchiopoda</taxon>
        <taxon>Anostraca</taxon>
        <taxon>Artemiidae</taxon>
        <taxon>Artemia</taxon>
    </lineage>
</organism>
<sequence>MDVRNVEVLPFVGSNHFPVLIEILQNFPTNALQTQHRGNFQRKEILKREMSKSEIHKIEEKLLDKKVQEELKVLKEGKLPVDQMIDGLNGIIHEITPKVSPKSERKEFFDDECLVRKKELMQLVEKVKALKESPLKVTVVLQMKAIRQIINSY</sequence>
<accession>A0AA88HDS9</accession>
<name>A0AA88HDS9_ARTSF</name>
<dbReference type="Proteomes" id="UP001187531">
    <property type="component" value="Unassembled WGS sequence"/>
</dbReference>
<proteinExistence type="predicted"/>
<evidence type="ECO:0000313" key="1">
    <source>
        <dbReference type="EMBL" id="KAK2707225.1"/>
    </source>
</evidence>